<organism evidence="1 2">
    <name type="scientific">Clostridium thermobutyricum DSM 4928</name>
    <dbReference type="NCBI Taxonomy" id="1121339"/>
    <lineage>
        <taxon>Bacteria</taxon>
        <taxon>Bacillati</taxon>
        <taxon>Bacillota</taxon>
        <taxon>Clostridia</taxon>
        <taxon>Eubacteriales</taxon>
        <taxon>Clostridiaceae</taxon>
        <taxon>Clostridium</taxon>
    </lineage>
</organism>
<proteinExistence type="predicted"/>
<dbReference type="AlphaFoldDB" id="A0A1V4STP4"/>
<evidence type="ECO:0000313" key="2">
    <source>
        <dbReference type="Proteomes" id="UP000191448"/>
    </source>
</evidence>
<reference evidence="1 2" key="1">
    <citation type="submission" date="2016-02" db="EMBL/GenBank/DDBJ databases">
        <title>Genome sequence of Clostridium thermobutyricum DSM 4928.</title>
        <authorList>
            <person name="Poehlein A."/>
            <person name="Daniel R."/>
        </authorList>
    </citation>
    <scope>NUCLEOTIDE SEQUENCE [LARGE SCALE GENOMIC DNA]</scope>
    <source>
        <strain evidence="1 2">DSM 4928</strain>
    </source>
</reference>
<sequence length="87" mass="10119">MQKNDIRLYYKNQLELGYALRDYIDAYFQNKVQDAELEEKIFSVIEANKSKFYKGDEIAQKPKQILGKARLDILNSIISKNSKGGEK</sequence>
<evidence type="ECO:0000313" key="1">
    <source>
        <dbReference type="EMBL" id="OPX47224.1"/>
    </source>
</evidence>
<name>A0A1V4STP4_9CLOT</name>
<protein>
    <submittedName>
        <fullName evidence="1">Uncharacterized protein</fullName>
    </submittedName>
</protein>
<gene>
    <name evidence="1" type="ORF">CLTHE_20840</name>
</gene>
<dbReference type="RefSeq" id="WP_002599379.1">
    <property type="nucleotide sequence ID" value="NZ_LTAY01000052.1"/>
</dbReference>
<dbReference type="Proteomes" id="UP000191448">
    <property type="component" value="Unassembled WGS sequence"/>
</dbReference>
<dbReference type="NCBIfam" id="TIGR04540">
    <property type="entry name" value="CLB_0814_fam"/>
    <property type="match status" value="1"/>
</dbReference>
<dbReference type="EMBL" id="LTAY01000052">
    <property type="protein sequence ID" value="OPX47224.1"/>
    <property type="molecule type" value="Genomic_DNA"/>
</dbReference>
<accession>A0A1V4STP4</accession>
<dbReference type="OrthoDB" id="1912305at2"/>
<comment type="caution">
    <text evidence="1">The sequence shown here is derived from an EMBL/GenBank/DDBJ whole genome shotgun (WGS) entry which is preliminary data.</text>
</comment>
<dbReference type="InterPro" id="IPR030902">
    <property type="entry name" value="CLB_0814_fam"/>
</dbReference>